<dbReference type="Proteomes" id="UP000234456">
    <property type="component" value="Unassembled WGS sequence"/>
</dbReference>
<dbReference type="RefSeq" id="WP_102065987.1">
    <property type="nucleotide sequence ID" value="NZ_PKQE01000002.1"/>
</dbReference>
<dbReference type="EMBL" id="PKQE01000002">
    <property type="protein sequence ID" value="PLC42962.1"/>
    <property type="molecule type" value="Genomic_DNA"/>
</dbReference>
<gene>
    <name evidence="1" type="ORF">C0Q88_13685</name>
</gene>
<protein>
    <submittedName>
        <fullName evidence="1">BcscK</fullName>
    </submittedName>
</protein>
<dbReference type="AlphaFoldDB" id="A0A2N4TTB1"/>
<proteinExistence type="predicted"/>
<comment type="caution">
    <text evidence="1">The sequence shown here is derived from an EMBL/GenBank/DDBJ whole genome shotgun (WGS) entry which is preliminary data.</text>
</comment>
<name>A0A2N4TTB1_RALPI</name>
<organism evidence="1 2">
    <name type="scientific">Ralstonia pickettii</name>
    <name type="common">Burkholderia pickettii</name>
    <dbReference type="NCBI Taxonomy" id="329"/>
    <lineage>
        <taxon>Bacteria</taxon>
        <taxon>Pseudomonadati</taxon>
        <taxon>Pseudomonadota</taxon>
        <taxon>Betaproteobacteria</taxon>
        <taxon>Burkholderiales</taxon>
        <taxon>Burkholderiaceae</taxon>
        <taxon>Ralstonia</taxon>
    </lineage>
</organism>
<dbReference type="OrthoDB" id="8928488at2"/>
<reference evidence="1 2" key="1">
    <citation type="submission" date="2017-12" db="EMBL/GenBank/DDBJ databases">
        <title>Draft genome sequence of Ralstonia pickettii 52.</title>
        <authorList>
            <person name="Zheng B."/>
        </authorList>
    </citation>
    <scope>NUCLEOTIDE SEQUENCE [LARGE SCALE GENOMIC DNA]</scope>
    <source>
        <strain evidence="1 2">52</strain>
    </source>
</reference>
<accession>A0A2N4TTB1</accession>
<evidence type="ECO:0000313" key="2">
    <source>
        <dbReference type="Proteomes" id="UP000234456"/>
    </source>
</evidence>
<evidence type="ECO:0000313" key="1">
    <source>
        <dbReference type="EMBL" id="PLC42962.1"/>
    </source>
</evidence>
<sequence length="224" mass="25497">MTTAGMLTPDSARLARLLCAWNLHFDRALHPSWLPAEWPARFRNWDRFGPQGRRVLMQELRRHEPALDGFIADVDSREARLCLLPRQALTQLSTACGIVLHRAWIEDMAGKRLTRVLHLALGRPLMESALQHAAAFDAVAESLSPYASTPRQVIDVLQERGARLLIDLTMRAAPEHGQRLALTFARAAFERAPYTLNAQQWQQVADLVFLCFIPEQLPAWDWLF</sequence>